<dbReference type="GO" id="GO:0042645">
    <property type="term" value="C:mitochondrial nucleoid"/>
    <property type="evidence" value="ECO:0007669"/>
    <property type="project" value="UniProtKB-SubCell"/>
</dbReference>
<gene>
    <name evidence="12" type="ORF">MONBRDRAFT_33397</name>
</gene>
<dbReference type="PANTHER" id="PTHR23075">
    <property type="entry name" value="PUTATIVE ATP-ASE"/>
    <property type="match status" value="1"/>
</dbReference>
<dbReference type="FunFam" id="3.40.50.300:FF:001717">
    <property type="entry name" value="ATPase family AAA domain-containing protein"/>
    <property type="match status" value="1"/>
</dbReference>
<reference evidence="12 13" key="1">
    <citation type="journal article" date="2008" name="Nature">
        <title>The genome of the choanoflagellate Monosiga brevicollis and the origin of metazoans.</title>
        <authorList>
            <consortium name="JGI Sequencing"/>
            <person name="King N."/>
            <person name="Westbrook M.J."/>
            <person name="Young S.L."/>
            <person name="Kuo A."/>
            <person name="Abedin M."/>
            <person name="Chapman J."/>
            <person name="Fairclough S."/>
            <person name="Hellsten U."/>
            <person name="Isogai Y."/>
            <person name="Letunic I."/>
            <person name="Marr M."/>
            <person name="Pincus D."/>
            <person name="Putnam N."/>
            <person name="Rokas A."/>
            <person name="Wright K.J."/>
            <person name="Zuzow R."/>
            <person name="Dirks W."/>
            <person name="Good M."/>
            <person name="Goodstein D."/>
            <person name="Lemons D."/>
            <person name="Li W."/>
            <person name="Lyons J.B."/>
            <person name="Morris A."/>
            <person name="Nichols S."/>
            <person name="Richter D.J."/>
            <person name="Salamov A."/>
            <person name="Bork P."/>
            <person name="Lim W.A."/>
            <person name="Manning G."/>
            <person name="Miller W.T."/>
            <person name="McGinnis W."/>
            <person name="Shapiro H."/>
            <person name="Tjian R."/>
            <person name="Grigoriev I.V."/>
            <person name="Rokhsar D."/>
        </authorList>
    </citation>
    <scope>NUCLEOTIDE SEQUENCE [LARGE SCALE GENOMIC DNA]</scope>
    <source>
        <strain evidence="13">MX1 / ATCC 50154</strain>
    </source>
</reference>
<evidence type="ECO:0000256" key="1">
    <source>
        <dbReference type="ARBA" id="ARBA00004273"/>
    </source>
</evidence>
<evidence type="ECO:0000259" key="11">
    <source>
        <dbReference type="SMART" id="SM00382"/>
    </source>
</evidence>
<dbReference type="KEGG" id="mbr:MONBRDRAFT_33397"/>
<dbReference type="AlphaFoldDB" id="A9V566"/>
<keyword evidence="6" id="KW-0175">Coiled coil</keyword>
<proteinExistence type="predicted"/>
<dbReference type="InterPro" id="IPR027417">
    <property type="entry name" value="P-loop_NTPase"/>
</dbReference>
<dbReference type="InterPro" id="IPR003959">
    <property type="entry name" value="ATPase_AAA_core"/>
</dbReference>
<dbReference type="GO" id="GO:0016887">
    <property type="term" value="F:ATP hydrolysis activity"/>
    <property type="evidence" value="ECO:0007669"/>
    <property type="project" value="InterPro"/>
</dbReference>
<dbReference type="InParanoid" id="A9V566"/>
<dbReference type="GO" id="GO:0005524">
    <property type="term" value="F:ATP binding"/>
    <property type="evidence" value="ECO:0007669"/>
    <property type="project" value="UniProtKB-KW"/>
</dbReference>
<dbReference type="RefSeq" id="XP_001747938.1">
    <property type="nucleotide sequence ID" value="XM_001747886.1"/>
</dbReference>
<dbReference type="GO" id="GO:0005743">
    <property type="term" value="C:mitochondrial inner membrane"/>
    <property type="evidence" value="ECO:0007669"/>
    <property type="project" value="UniProtKB-SubCell"/>
</dbReference>
<keyword evidence="3" id="KW-0547">Nucleotide-binding</keyword>
<feature type="region of interest" description="Disordered" evidence="10">
    <location>
        <begin position="1"/>
        <end position="53"/>
    </location>
</feature>
<keyword evidence="8" id="KW-0472">Membrane</keyword>
<evidence type="ECO:0000256" key="7">
    <source>
        <dbReference type="ARBA" id="ARBA00023128"/>
    </source>
</evidence>
<evidence type="ECO:0000256" key="2">
    <source>
        <dbReference type="ARBA" id="ARBA00004436"/>
    </source>
</evidence>
<keyword evidence="13" id="KW-1185">Reference proteome</keyword>
<evidence type="ECO:0000313" key="12">
    <source>
        <dbReference type="EMBL" id="EDQ87325.1"/>
    </source>
</evidence>
<dbReference type="SMART" id="SM00382">
    <property type="entry name" value="AAA"/>
    <property type="match status" value="1"/>
</dbReference>
<sequence>MFSWLTGGSKGGDQNGAAAPPPTGSGASAPLPPSGSSVPPSLEAIGSTAGNTDATETMNVLERIVKAADALKGYDKANELMDLARQQEGTWQEKFRADAAAAEAKRIEEQAKVAQVVEEERRRTMQFETQERVKRTQEEDRIARQRYEDQLRQQAQLNEQERQRQQDVAMRQENERRKTMEYEAQLRRKTELAKAQVDAEARIKQERENRDIRDAQLVLQAEEGRKTTLAAIEAYGQEMRQMARDYASDPKNVALTIGAVTGLALGVYAARAGTNVAGQYLQRRLSQPPLIRETSRQPFILNPWGSIKRMLSSKKGNPLEGMVLNEKTEKSLGSITVATANTKANGAAFRHLLLYGPPGTGKTMFGRRLAQQSGLEYAVLAGGDVGPLGKDAVTELHRVFDWAESSKRGVLVFIDEADAFLRKRGETGDGKMSEEMRNALSTFLYRTGSPTDKFMLVFSSNEPAAFDRAVTDRVDEVVELGLPSESERQRLIELYFKEYVTECKQGRPIAVHEDVAAFNFAELAGRLSGFSGRQIAKLCSAFQAAAHSSRTNMLTKDMMQEIVEDHLQQLAIKDKWSHMKIH</sequence>
<accession>A9V566</accession>
<dbReference type="PANTHER" id="PTHR23075:SF0">
    <property type="entry name" value="ATPASE FAMILY AAA DOMAIN-CONTAINING PROTEIN 3"/>
    <property type="match status" value="1"/>
</dbReference>
<dbReference type="GO" id="GO:0005739">
    <property type="term" value="C:mitochondrion"/>
    <property type="evidence" value="ECO:0000318"/>
    <property type="project" value="GO_Central"/>
</dbReference>
<evidence type="ECO:0000256" key="6">
    <source>
        <dbReference type="ARBA" id="ARBA00023054"/>
    </source>
</evidence>
<keyword evidence="9" id="KW-1135">Mitochondrion nucleoid</keyword>
<dbReference type="EMBL" id="CH991560">
    <property type="protein sequence ID" value="EDQ87325.1"/>
    <property type="molecule type" value="Genomic_DNA"/>
</dbReference>
<dbReference type="Gene3D" id="3.40.50.300">
    <property type="entry name" value="P-loop containing nucleotide triphosphate hydrolases"/>
    <property type="match status" value="1"/>
</dbReference>
<dbReference type="eggNOG" id="KOG0742">
    <property type="taxonomic scope" value="Eukaryota"/>
</dbReference>
<feature type="compositionally biased region" description="Low complexity" evidence="10">
    <location>
        <begin position="24"/>
        <end position="41"/>
    </location>
</feature>
<dbReference type="Pfam" id="PF00004">
    <property type="entry name" value="AAA"/>
    <property type="match status" value="1"/>
</dbReference>
<dbReference type="GO" id="GO:0007005">
    <property type="term" value="P:mitochondrion organization"/>
    <property type="evidence" value="ECO:0000318"/>
    <property type="project" value="GO_Central"/>
</dbReference>
<keyword evidence="5" id="KW-0067">ATP-binding</keyword>
<dbReference type="InterPro" id="IPR021911">
    <property type="entry name" value="ATAD3_N"/>
</dbReference>
<comment type="subcellular location">
    <subcellularLocation>
        <location evidence="1">Mitochondrion inner membrane</location>
    </subcellularLocation>
    <subcellularLocation>
        <location evidence="2">Mitochondrion matrix</location>
        <location evidence="2">Mitochondrion nucleoid</location>
    </subcellularLocation>
</comment>
<dbReference type="GeneID" id="5893192"/>
<dbReference type="Pfam" id="PF12037">
    <property type="entry name" value="ATAD3_N"/>
    <property type="match status" value="1"/>
</dbReference>
<dbReference type="STRING" id="81824.A9V566"/>
<evidence type="ECO:0000256" key="4">
    <source>
        <dbReference type="ARBA" id="ARBA00022792"/>
    </source>
</evidence>
<keyword evidence="7" id="KW-0496">Mitochondrion</keyword>
<evidence type="ECO:0000256" key="3">
    <source>
        <dbReference type="ARBA" id="ARBA00022741"/>
    </source>
</evidence>
<dbReference type="FunCoup" id="A9V566">
    <property type="interactions" value="1279"/>
</dbReference>
<dbReference type="OMA" id="HKSITGG"/>
<evidence type="ECO:0000256" key="8">
    <source>
        <dbReference type="ARBA" id="ARBA00023136"/>
    </source>
</evidence>
<evidence type="ECO:0000313" key="13">
    <source>
        <dbReference type="Proteomes" id="UP000001357"/>
    </source>
</evidence>
<feature type="region of interest" description="Disordered" evidence="10">
    <location>
        <begin position="155"/>
        <end position="176"/>
    </location>
</feature>
<organism evidence="12 13">
    <name type="scientific">Monosiga brevicollis</name>
    <name type="common">Choanoflagellate</name>
    <dbReference type="NCBI Taxonomy" id="81824"/>
    <lineage>
        <taxon>Eukaryota</taxon>
        <taxon>Choanoflagellata</taxon>
        <taxon>Craspedida</taxon>
        <taxon>Salpingoecidae</taxon>
        <taxon>Monosiga</taxon>
    </lineage>
</organism>
<feature type="compositionally biased region" description="Basic and acidic residues" evidence="10">
    <location>
        <begin position="159"/>
        <end position="176"/>
    </location>
</feature>
<evidence type="ECO:0000256" key="9">
    <source>
        <dbReference type="ARBA" id="ARBA00023271"/>
    </source>
</evidence>
<dbReference type="InterPro" id="IPR003593">
    <property type="entry name" value="AAA+_ATPase"/>
</dbReference>
<evidence type="ECO:0000256" key="5">
    <source>
        <dbReference type="ARBA" id="ARBA00022840"/>
    </source>
</evidence>
<protein>
    <recommendedName>
        <fullName evidence="11">AAA+ ATPase domain-containing protein</fullName>
    </recommendedName>
</protein>
<name>A9V566_MONBE</name>
<dbReference type="Proteomes" id="UP000001357">
    <property type="component" value="Unassembled WGS sequence"/>
</dbReference>
<feature type="domain" description="AAA+ ATPase" evidence="11">
    <location>
        <begin position="348"/>
        <end position="484"/>
    </location>
</feature>
<dbReference type="SUPFAM" id="SSF52540">
    <property type="entry name" value="P-loop containing nucleoside triphosphate hydrolases"/>
    <property type="match status" value="1"/>
</dbReference>
<keyword evidence="4" id="KW-0999">Mitochondrion inner membrane</keyword>
<evidence type="ECO:0000256" key="10">
    <source>
        <dbReference type="SAM" id="MobiDB-lite"/>
    </source>
</evidence>